<evidence type="ECO:0000256" key="1">
    <source>
        <dbReference type="ARBA" id="ARBA00009175"/>
    </source>
</evidence>
<dbReference type="InterPro" id="IPR050682">
    <property type="entry name" value="ModA/WtpA"/>
</dbReference>
<dbReference type="PANTHER" id="PTHR30632">
    <property type="entry name" value="MOLYBDATE-BINDING PERIPLASMIC PROTEIN"/>
    <property type="match status" value="1"/>
</dbReference>
<sequence length="257" mass="27870">MKKQWTKWIGGMVLASGMVMQASAADKITVFAAASLTNALQDIATQYQHGKDVQVVSSFASSSTLARQIEQGAPADMFISADQQWMDYAIDKQQMVKETRYTLLGNELVLIAAQDSKQDKLTISKQTDWAKLLNGSRLAVGDPDHVPAGIYAKEALGNLGAWAALEPKLARANNVRSAMALVERGEAPLGIVYGSDAVASNKVKVVGVFPEDSHKPVEYPMAIVKDRQTPAVTAFYDYLKGPEAAAVFKKYGFSPRQ</sequence>
<accession>A0ABP7KN67</accession>
<keyword evidence="6" id="KW-1185">Reference proteome</keyword>
<reference evidence="6" key="1">
    <citation type="journal article" date="2019" name="Int. J. Syst. Evol. Microbiol.">
        <title>The Global Catalogue of Microorganisms (GCM) 10K type strain sequencing project: providing services to taxonomists for standard genome sequencing and annotation.</title>
        <authorList>
            <consortium name="The Broad Institute Genomics Platform"/>
            <consortium name="The Broad Institute Genome Sequencing Center for Infectious Disease"/>
            <person name="Wu L."/>
            <person name="Ma J."/>
        </authorList>
    </citation>
    <scope>NUCLEOTIDE SEQUENCE [LARGE SCALE GENOMIC DNA]</scope>
    <source>
        <strain evidence="6">JCM 17201</strain>
    </source>
</reference>
<gene>
    <name evidence="5" type="primary">modA</name>
    <name evidence="5" type="ORF">GCM10022405_05210</name>
</gene>
<evidence type="ECO:0000313" key="6">
    <source>
        <dbReference type="Proteomes" id="UP001499994"/>
    </source>
</evidence>
<comment type="caution">
    <text evidence="5">The sequence shown here is derived from an EMBL/GenBank/DDBJ whole genome shotgun (WGS) entry which is preliminary data.</text>
</comment>
<dbReference type="Proteomes" id="UP001499994">
    <property type="component" value="Unassembled WGS sequence"/>
</dbReference>
<proteinExistence type="inferred from homology"/>
<keyword evidence="3 4" id="KW-0732">Signal</keyword>
<dbReference type="Gene3D" id="3.40.190.10">
    <property type="entry name" value="Periplasmic binding protein-like II"/>
    <property type="match status" value="2"/>
</dbReference>
<dbReference type="InterPro" id="IPR005950">
    <property type="entry name" value="ModA"/>
</dbReference>
<dbReference type="PANTHER" id="PTHR30632:SF17">
    <property type="entry name" value="MOLYBDATE-BINDING PROTEIN MODA"/>
    <property type="match status" value="1"/>
</dbReference>
<dbReference type="PIRSF" id="PIRSF004846">
    <property type="entry name" value="ModA"/>
    <property type="match status" value="1"/>
</dbReference>
<dbReference type="NCBIfam" id="NF007958">
    <property type="entry name" value="PRK10677.1"/>
    <property type="match status" value="1"/>
</dbReference>
<evidence type="ECO:0000256" key="2">
    <source>
        <dbReference type="ARBA" id="ARBA00022723"/>
    </source>
</evidence>
<evidence type="ECO:0000313" key="5">
    <source>
        <dbReference type="EMBL" id="GAA3882751.1"/>
    </source>
</evidence>
<name>A0ABP7KN67_9GAMM</name>
<dbReference type="RefSeq" id="WP_346079004.1">
    <property type="nucleotide sequence ID" value="NZ_BAABDG010000002.1"/>
</dbReference>
<feature type="signal peptide" evidence="4">
    <location>
        <begin position="1"/>
        <end position="24"/>
    </location>
</feature>
<dbReference type="EMBL" id="BAABDG010000002">
    <property type="protein sequence ID" value="GAA3882751.1"/>
    <property type="molecule type" value="Genomic_DNA"/>
</dbReference>
<dbReference type="NCBIfam" id="TIGR01256">
    <property type="entry name" value="modA"/>
    <property type="match status" value="1"/>
</dbReference>
<comment type="similarity">
    <text evidence="1">Belongs to the bacterial solute-binding protein ModA family.</text>
</comment>
<protein>
    <submittedName>
        <fullName evidence="5">Molybdate ABC transporter substrate-binding protein</fullName>
    </submittedName>
</protein>
<evidence type="ECO:0000256" key="4">
    <source>
        <dbReference type="SAM" id="SignalP"/>
    </source>
</evidence>
<dbReference type="SUPFAM" id="SSF53850">
    <property type="entry name" value="Periplasmic binding protein-like II"/>
    <property type="match status" value="1"/>
</dbReference>
<evidence type="ECO:0000256" key="3">
    <source>
        <dbReference type="ARBA" id="ARBA00022729"/>
    </source>
</evidence>
<organism evidence="5 6">
    <name type="scientific">Gibbsiella dentisursi</name>
    <dbReference type="NCBI Taxonomy" id="796890"/>
    <lineage>
        <taxon>Bacteria</taxon>
        <taxon>Pseudomonadati</taxon>
        <taxon>Pseudomonadota</taxon>
        <taxon>Gammaproteobacteria</taxon>
        <taxon>Enterobacterales</taxon>
        <taxon>Yersiniaceae</taxon>
        <taxon>Gibbsiella</taxon>
    </lineage>
</organism>
<keyword evidence="2" id="KW-0479">Metal-binding</keyword>
<feature type="chain" id="PRO_5045313289" evidence="4">
    <location>
        <begin position="25"/>
        <end position="257"/>
    </location>
</feature>
<dbReference type="CDD" id="cd13536">
    <property type="entry name" value="PBP2_EcModA"/>
    <property type="match status" value="1"/>
</dbReference>
<dbReference type="Pfam" id="PF13531">
    <property type="entry name" value="SBP_bac_11"/>
    <property type="match status" value="1"/>
</dbReference>